<reference evidence="1 2" key="1">
    <citation type="journal article" date="2019" name="Commun. Biol.">
        <title>The bagworm genome reveals a unique fibroin gene that provides high tensile strength.</title>
        <authorList>
            <person name="Kono N."/>
            <person name="Nakamura H."/>
            <person name="Ohtoshi R."/>
            <person name="Tomita M."/>
            <person name="Numata K."/>
            <person name="Arakawa K."/>
        </authorList>
    </citation>
    <scope>NUCLEOTIDE SEQUENCE [LARGE SCALE GENOMIC DNA]</scope>
</reference>
<dbReference type="EMBL" id="BGZK01000664">
    <property type="protein sequence ID" value="GBP55257.1"/>
    <property type="molecule type" value="Genomic_DNA"/>
</dbReference>
<keyword evidence="2" id="KW-1185">Reference proteome</keyword>
<organism evidence="1 2">
    <name type="scientific">Eumeta variegata</name>
    <name type="common">Bagworm moth</name>
    <name type="synonym">Eumeta japonica</name>
    <dbReference type="NCBI Taxonomy" id="151549"/>
    <lineage>
        <taxon>Eukaryota</taxon>
        <taxon>Metazoa</taxon>
        <taxon>Ecdysozoa</taxon>
        <taxon>Arthropoda</taxon>
        <taxon>Hexapoda</taxon>
        <taxon>Insecta</taxon>
        <taxon>Pterygota</taxon>
        <taxon>Neoptera</taxon>
        <taxon>Endopterygota</taxon>
        <taxon>Lepidoptera</taxon>
        <taxon>Glossata</taxon>
        <taxon>Ditrysia</taxon>
        <taxon>Tineoidea</taxon>
        <taxon>Psychidae</taxon>
        <taxon>Oiketicinae</taxon>
        <taxon>Eumeta</taxon>
    </lineage>
</organism>
<proteinExistence type="predicted"/>
<gene>
    <name evidence="1" type="ORF">EVAR_24453_1</name>
</gene>
<evidence type="ECO:0000313" key="2">
    <source>
        <dbReference type="Proteomes" id="UP000299102"/>
    </source>
</evidence>
<evidence type="ECO:0000313" key="1">
    <source>
        <dbReference type="EMBL" id="GBP55257.1"/>
    </source>
</evidence>
<protein>
    <submittedName>
        <fullName evidence="1">Uncharacterized protein</fullName>
    </submittedName>
</protein>
<accession>A0A4C1WYQ1</accession>
<dbReference type="Proteomes" id="UP000299102">
    <property type="component" value="Unassembled WGS sequence"/>
</dbReference>
<dbReference type="AlphaFoldDB" id="A0A4C1WYQ1"/>
<name>A0A4C1WYQ1_EUMVA</name>
<comment type="caution">
    <text evidence="1">The sequence shown here is derived from an EMBL/GenBank/DDBJ whole genome shotgun (WGS) entry which is preliminary data.</text>
</comment>
<sequence>MTAHRPPGLLARMQDESPRTTNITQAVRARTFLIIARATVTDWTSRRGGATSIPVDDQAGVKGYRCSQLAQDHISWKFRKKEKGVVHV</sequence>